<dbReference type="GO" id="GO:0030719">
    <property type="term" value="P:P granule organization"/>
    <property type="evidence" value="ECO:0007669"/>
    <property type="project" value="TreeGrafter"/>
</dbReference>
<feature type="compositionally biased region" description="Basic and acidic residues" evidence="1">
    <location>
        <begin position="747"/>
        <end position="763"/>
    </location>
</feature>
<feature type="region of interest" description="Disordered" evidence="1">
    <location>
        <begin position="1895"/>
        <end position="1961"/>
    </location>
</feature>
<organism evidence="3 4">
    <name type="scientific">Aromia moschata</name>
    <dbReference type="NCBI Taxonomy" id="1265417"/>
    <lineage>
        <taxon>Eukaryota</taxon>
        <taxon>Metazoa</taxon>
        <taxon>Ecdysozoa</taxon>
        <taxon>Arthropoda</taxon>
        <taxon>Hexapoda</taxon>
        <taxon>Insecta</taxon>
        <taxon>Pterygota</taxon>
        <taxon>Neoptera</taxon>
        <taxon>Endopterygota</taxon>
        <taxon>Coleoptera</taxon>
        <taxon>Polyphaga</taxon>
        <taxon>Cucujiformia</taxon>
        <taxon>Chrysomeloidea</taxon>
        <taxon>Cerambycidae</taxon>
        <taxon>Cerambycinae</taxon>
        <taxon>Callichromatini</taxon>
        <taxon>Aromia</taxon>
    </lineage>
</organism>
<feature type="domain" description="Tudor" evidence="2">
    <location>
        <begin position="1514"/>
        <end position="1572"/>
    </location>
</feature>
<dbReference type="GO" id="GO:0007283">
    <property type="term" value="P:spermatogenesis"/>
    <property type="evidence" value="ECO:0007669"/>
    <property type="project" value="TreeGrafter"/>
</dbReference>
<feature type="domain" description="Tudor" evidence="2">
    <location>
        <begin position="405"/>
        <end position="463"/>
    </location>
</feature>
<feature type="region of interest" description="Disordered" evidence="1">
    <location>
        <begin position="1976"/>
        <end position="2078"/>
    </location>
</feature>
<dbReference type="GO" id="GO:0043186">
    <property type="term" value="C:P granule"/>
    <property type="evidence" value="ECO:0007669"/>
    <property type="project" value="TreeGrafter"/>
</dbReference>
<feature type="compositionally biased region" description="Basic and acidic residues" evidence="1">
    <location>
        <begin position="563"/>
        <end position="654"/>
    </location>
</feature>
<dbReference type="PANTHER" id="PTHR22948:SF29">
    <property type="entry name" value="FI02030P-RELATED"/>
    <property type="match status" value="1"/>
</dbReference>
<gene>
    <name evidence="3" type="ORF">NQ318_000749</name>
</gene>
<dbReference type="CDD" id="cd20379">
    <property type="entry name" value="Tudor_dTUD-like"/>
    <property type="match status" value="1"/>
</dbReference>
<dbReference type="Gene3D" id="2.40.50.90">
    <property type="match status" value="5"/>
</dbReference>
<dbReference type="GO" id="GO:0034587">
    <property type="term" value="P:piRNA processing"/>
    <property type="evidence" value="ECO:0007669"/>
    <property type="project" value="TreeGrafter"/>
</dbReference>
<dbReference type="SMART" id="SM00333">
    <property type="entry name" value="TUDOR"/>
    <property type="match status" value="6"/>
</dbReference>
<feature type="domain" description="Tudor" evidence="2">
    <location>
        <begin position="1126"/>
        <end position="1184"/>
    </location>
</feature>
<dbReference type="InterPro" id="IPR035437">
    <property type="entry name" value="SNase_OB-fold_sf"/>
</dbReference>
<dbReference type="InterPro" id="IPR002999">
    <property type="entry name" value="Tudor"/>
</dbReference>
<feature type="region of interest" description="Disordered" evidence="1">
    <location>
        <begin position="1834"/>
        <end position="1875"/>
    </location>
</feature>
<dbReference type="Pfam" id="PF00567">
    <property type="entry name" value="TUDOR"/>
    <property type="match status" value="6"/>
</dbReference>
<name>A0AAV8YUD1_9CUCU</name>
<keyword evidence="4" id="KW-1185">Reference proteome</keyword>
<feature type="compositionally biased region" description="Polar residues" evidence="1">
    <location>
        <begin position="2031"/>
        <end position="2043"/>
    </location>
</feature>
<accession>A0AAV8YUD1</accession>
<feature type="domain" description="Tudor" evidence="2">
    <location>
        <begin position="217"/>
        <end position="275"/>
    </location>
</feature>
<feature type="compositionally biased region" description="Low complexity" evidence="1">
    <location>
        <begin position="729"/>
        <end position="738"/>
    </location>
</feature>
<feature type="compositionally biased region" description="Polar residues" evidence="1">
    <location>
        <begin position="1845"/>
        <end position="1861"/>
    </location>
</feature>
<feature type="compositionally biased region" description="Polar residues" evidence="1">
    <location>
        <begin position="664"/>
        <end position="692"/>
    </location>
</feature>
<feature type="compositionally biased region" description="Polar residues" evidence="1">
    <location>
        <begin position="1931"/>
        <end position="1946"/>
    </location>
</feature>
<proteinExistence type="predicted"/>
<feature type="compositionally biased region" description="Basic and acidic residues" evidence="1">
    <location>
        <begin position="1895"/>
        <end position="1930"/>
    </location>
</feature>
<dbReference type="FunFam" id="2.30.30.140:FF:000018">
    <property type="entry name" value="Serine/threonine-protein kinase 31"/>
    <property type="match status" value="2"/>
</dbReference>
<dbReference type="PANTHER" id="PTHR22948">
    <property type="entry name" value="TUDOR DOMAIN CONTAINING PROTEIN"/>
    <property type="match status" value="1"/>
</dbReference>
<feature type="domain" description="Tudor" evidence="2">
    <location>
        <begin position="842"/>
        <end position="900"/>
    </location>
</feature>
<comment type="caution">
    <text evidence="3">The sequence shown here is derived from an EMBL/GenBank/DDBJ whole genome shotgun (WGS) entry which is preliminary data.</text>
</comment>
<dbReference type="Gene3D" id="2.30.30.140">
    <property type="match status" value="7"/>
</dbReference>
<sequence>MKKLQKYFQKQARITNIAFLREGFVEVSFVDYGNRDVVPYANIRSLQNFPSSFISIPPLATGFIFAEAHCPGGGEWNDTIFENISKEIKYREVQCTLLIQATQYFLIKIFIGGTDLCGMLISRGFMQPISLQAQQAVLLSMSMQRQAVSAQSVAPTSAGINTYKACTLEPGCQYPVYVSYVNDGPCHFSVQLKQSEEILVMLMNDINNITLRLLEDIPIPGTICLSRCQEDGNVCRAVVTNEVDNQFKVFYVDFGNYEVVPLDALYQIPFKYVLPKVMAIRFSLAGIEKSTVTLEMRCAFKQFVDNRLLHMKVLPTPTRTALPKCQLWDPETKTSALDVVQRAARHAYPDPISLNRGFSQPVKVSYVYSCNRFYVQLANKENELLNLMLDLQSICQTNDLMDPCSIKVGLPCCALFVSDQQWYRSQIVEVMGDNVKVRYIDYGNEETVPISQLKIIDGEQLTVLRPQAIECCLNGYQNMNEDLERDGILEELILEGSFTMKVVEMTNKKALVELFDNNNYNVSSLLLDKLAAAKSQVSPMLVQAGNKIEHRKSFSHQNGPREQNFRQDRKPGRDYKSYDKNERNDRGERIERSDRNEKSWRQENKDYRSYDRHSNENFNDRGSWRDNNKGFSPNHERYNRDRSKNRNERSEKPNAVESGDSWETVDTNNQVQASNDDWNMPETNVQNNTKANNFGHGKNRVDNDKENWNSGGHKGGFKKRNDFRKDGSEVSSSGSETSFQRGPRTSSRNEQRSKYQKKFDKPRNASFNNTCTTNDSWNVSVVATHSDAAPVTAAYQPYNSVGIESKVVISWFHNPSHFYCQQIAVRDQFHTMMEEIQHKPEKSVVGAPVIGLFPEDNVLYRAQVLEVIGSQYKVYYVDFGNVSTISKVWPIEKKFMNLPAQAIICSLNAIAPPNGQWQDADCYSKYFNKDIFECRVVDNDEEKTYVNLIHGNDDIRQLLIQDELAVSTNIVIDIDLPILLGQQFRAIVKSINNLSDIIIALECGVAVSCKMHNVEDATETFEETLKGLLEQTVIVFVDNVIDDRLEITLYDTEGSKINIVSPDEGAYDTVEVLCPPLVYRSTITGYVSHAEDTVVYIQLTEYTDAIANLLDQMFERYNAENAELPIIPEEGLVYAVHSQDGNWYRGKVISFDDEQATVNYVDYGNSESVNFSELRELDDTFLRNCILCVMVNVGSPTDILIDKDVIGQITYGENGWEGAVIPQTPGELSATQLVEERGEAAGMMVPEPVNEYDENVVYETAPIQEVALEKTDAPSEVLPDSTTETGAAKGTEVLISHVDSPTEFYLQLIESQNAIRDLQSNLQEQVLEMPILENPVAGALCAALYSGNQLWYRAEVLDADDDITTVRFIDYGNTDVIDNKTTQTRTLPPNLLSLAVYASRCSLKVKSPDEEWSSGSIKAFEALATSESVTVEFVNQDEKTNYVELYSKGKNIKDILISENLALPMKTVESKSTCFLSHLNSPSEFWIQLENCVDELEWIAEQLSTSENFPELEDLTPGTLCAALFPDDEMWYRARILSNTVAGIELLFIDYGNSCVSSSLRQLPEDLVVTPPLAQKCSLQRPEGVPYWTPQAVTRFSEISAEGQTIFTVRKISTGETSVVQLLIDGDDVTTMLAPTTEDGYIKGIEDLGSLNIEKDGESLPESYSLEAMPGTTWTDESKSKLEEMSKQGTTLFQIEFLAENTVRLYLDGNDIRPNLGAVKTVPLNLSRSDIEEEQPDYETDSQPYLAEAALDEKCLENVDVAPKIESDKVCENQDENKLQNEALLDASGSEICDSENKNETNIAEPKEELTQNSSQVHVDSDITRKTIASETLGETIKDVEEIPVTQTGESHSPDHTQTPILSPEKSVSVDTAGDNLDVHSVASLLHQEIEKALDKADTEKDVPHKNKTLESEHVKEVQDTSVSIERDSSPPESAKQTVEETVTTSRQDEVEVRSGLSTNVNAEVISLLHSEIEKALDKKDSETSRPSSRCSQKIRHDDRIPSAIISRSHTPVDDPNSDDTAQETKEQDNVKASSRPQSSCSGKINFDERIVPAAVSRPQSPLQSSDENESQKNNDAK</sequence>
<feature type="compositionally biased region" description="Basic and acidic residues" evidence="1">
    <location>
        <begin position="719"/>
        <end position="728"/>
    </location>
</feature>
<evidence type="ECO:0000259" key="2">
    <source>
        <dbReference type="PROSITE" id="PS50304"/>
    </source>
</evidence>
<dbReference type="EMBL" id="JAPWTK010000047">
    <property type="protein sequence ID" value="KAJ8954517.1"/>
    <property type="molecule type" value="Genomic_DNA"/>
</dbReference>
<dbReference type="Proteomes" id="UP001162162">
    <property type="component" value="Unassembled WGS sequence"/>
</dbReference>
<evidence type="ECO:0000256" key="1">
    <source>
        <dbReference type="SAM" id="MobiDB-lite"/>
    </source>
</evidence>
<dbReference type="SUPFAM" id="SSF63748">
    <property type="entry name" value="Tudor/PWWP/MBT"/>
    <property type="match status" value="7"/>
</dbReference>
<reference evidence="3" key="1">
    <citation type="journal article" date="2023" name="Insect Mol. Biol.">
        <title>Genome sequencing provides insights into the evolution of gene families encoding plant cell wall-degrading enzymes in longhorned beetles.</title>
        <authorList>
            <person name="Shin N.R."/>
            <person name="Okamura Y."/>
            <person name="Kirsch R."/>
            <person name="Pauchet Y."/>
        </authorList>
    </citation>
    <scope>NUCLEOTIDE SEQUENCE</scope>
    <source>
        <strain evidence="3">AMC_N1</strain>
    </source>
</reference>
<feature type="domain" description="Tudor" evidence="2">
    <location>
        <begin position="1334"/>
        <end position="1394"/>
    </location>
</feature>
<dbReference type="PROSITE" id="PS50304">
    <property type="entry name" value="TUDOR"/>
    <property type="match status" value="6"/>
</dbReference>
<evidence type="ECO:0000313" key="3">
    <source>
        <dbReference type="EMBL" id="KAJ8954517.1"/>
    </source>
</evidence>
<feature type="region of interest" description="Disordered" evidence="1">
    <location>
        <begin position="551"/>
        <end position="770"/>
    </location>
</feature>
<protein>
    <recommendedName>
        <fullName evidence="2">Tudor domain-containing protein</fullName>
    </recommendedName>
</protein>
<evidence type="ECO:0000313" key="4">
    <source>
        <dbReference type="Proteomes" id="UP001162162"/>
    </source>
</evidence>
<dbReference type="InterPro" id="IPR050621">
    <property type="entry name" value="Tudor_domain_containing"/>
</dbReference>